<evidence type="ECO:0000313" key="1">
    <source>
        <dbReference type="EMBL" id="CAH2006834.1"/>
    </source>
</evidence>
<dbReference type="AlphaFoldDB" id="A0A9P0M742"/>
<proteinExistence type="predicted"/>
<name>A0A9P0M742_ACAOB</name>
<keyword evidence="2" id="KW-1185">Reference proteome</keyword>
<protein>
    <submittedName>
        <fullName evidence="1">Uncharacterized protein</fullName>
    </submittedName>
</protein>
<reference evidence="1" key="1">
    <citation type="submission" date="2022-03" db="EMBL/GenBank/DDBJ databases">
        <authorList>
            <person name="Sayadi A."/>
        </authorList>
    </citation>
    <scope>NUCLEOTIDE SEQUENCE</scope>
</reference>
<dbReference type="EMBL" id="CAKOFQ010007709">
    <property type="protein sequence ID" value="CAH2006834.1"/>
    <property type="molecule type" value="Genomic_DNA"/>
</dbReference>
<gene>
    <name evidence="1" type="ORF">ACAOBT_LOCUS29324</name>
</gene>
<accession>A0A9P0M742</accession>
<dbReference type="Proteomes" id="UP001152888">
    <property type="component" value="Unassembled WGS sequence"/>
</dbReference>
<organism evidence="1 2">
    <name type="scientific">Acanthoscelides obtectus</name>
    <name type="common">Bean weevil</name>
    <name type="synonym">Bruchus obtectus</name>
    <dbReference type="NCBI Taxonomy" id="200917"/>
    <lineage>
        <taxon>Eukaryota</taxon>
        <taxon>Metazoa</taxon>
        <taxon>Ecdysozoa</taxon>
        <taxon>Arthropoda</taxon>
        <taxon>Hexapoda</taxon>
        <taxon>Insecta</taxon>
        <taxon>Pterygota</taxon>
        <taxon>Neoptera</taxon>
        <taxon>Endopterygota</taxon>
        <taxon>Coleoptera</taxon>
        <taxon>Polyphaga</taxon>
        <taxon>Cucujiformia</taxon>
        <taxon>Chrysomeloidea</taxon>
        <taxon>Chrysomelidae</taxon>
        <taxon>Bruchinae</taxon>
        <taxon>Bruchini</taxon>
        <taxon>Acanthoscelides</taxon>
    </lineage>
</organism>
<evidence type="ECO:0000313" key="2">
    <source>
        <dbReference type="Proteomes" id="UP001152888"/>
    </source>
</evidence>
<comment type="caution">
    <text evidence="1">The sequence shown here is derived from an EMBL/GenBank/DDBJ whole genome shotgun (WGS) entry which is preliminary data.</text>
</comment>
<sequence>MKKNALINHIYFLLKLIIGF</sequence>